<feature type="compositionally biased region" description="Pro residues" evidence="1">
    <location>
        <begin position="390"/>
        <end position="399"/>
    </location>
</feature>
<evidence type="ECO:0000313" key="3">
    <source>
        <dbReference type="Proteomes" id="UP001498398"/>
    </source>
</evidence>
<protein>
    <recommendedName>
        <fullName evidence="4">HMG box domain-containing protein</fullName>
    </recommendedName>
</protein>
<name>A0ABR1IT74_9AGAR</name>
<dbReference type="EMBL" id="JBANRG010000077">
    <property type="protein sequence ID" value="KAK7438760.1"/>
    <property type="molecule type" value="Genomic_DNA"/>
</dbReference>
<sequence>MLRAARKQSTSTCCPYRHRTKCAAIKLTNTQKTEKKKARDDEKQQYQGRLKEIFAKIMDEAVALKEEFGKHDVQWYLDEIMQTYRLKQKKRKVAPFRAFVSQQMKLINSGVPEGECHKKISECIGDLGRKWAHMSEKERAEATTDAVKELEDNRLNKELASHNSSISAFHDVRTTMEDAKLMVPSATPLALVQRALLSRERVASFFELAFKQTPHAIGSCLEGYCISGVEGVARNYITETTKMKKELVKIIAKKLKVAGGKTLIPRMYYKNFDDHITAKYGVKIINWLLERFCCPSELSMCIDIQVLRTAWESGTTYFYKMTSAEWKEWDEKRFKDALEEQTSGSVPTNTITPTDEPAATPDPNPLELAAGQPLSCPTPIVEPSALSAPSAPPSIPPVPSQEKPKRGRKCKTLGDATGINFVNTTAVVGVNGDVLMQKPPRKRRRDADKPRAKKSGAASTSNNENEGSTQE</sequence>
<evidence type="ECO:0008006" key="4">
    <source>
        <dbReference type="Google" id="ProtNLM"/>
    </source>
</evidence>
<keyword evidence="3" id="KW-1185">Reference proteome</keyword>
<feature type="compositionally biased region" description="Polar residues" evidence="1">
    <location>
        <begin position="457"/>
        <end position="471"/>
    </location>
</feature>
<accession>A0ABR1IT74</accession>
<dbReference type="Proteomes" id="UP001498398">
    <property type="component" value="Unassembled WGS sequence"/>
</dbReference>
<gene>
    <name evidence="2" type="ORF">VKT23_017891</name>
</gene>
<evidence type="ECO:0000256" key="1">
    <source>
        <dbReference type="SAM" id="MobiDB-lite"/>
    </source>
</evidence>
<feature type="region of interest" description="Disordered" evidence="1">
    <location>
        <begin position="338"/>
        <end position="415"/>
    </location>
</feature>
<feature type="compositionally biased region" description="Low complexity" evidence="1">
    <location>
        <begin position="350"/>
        <end position="361"/>
    </location>
</feature>
<feature type="compositionally biased region" description="Polar residues" evidence="1">
    <location>
        <begin position="340"/>
        <end position="349"/>
    </location>
</feature>
<comment type="caution">
    <text evidence="2">The sequence shown here is derived from an EMBL/GenBank/DDBJ whole genome shotgun (WGS) entry which is preliminary data.</text>
</comment>
<feature type="region of interest" description="Disordered" evidence="1">
    <location>
        <begin position="429"/>
        <end position="471"/>
    </location>
</feature>
<proteinExistence type="predicted"/>
<organism evidence="2 3">
    <name type="scientific">Marasmiellus scandens</name>
    <dbReference type="NCBI Taxonomy" id="2682957"/>
    <lineage>
        <taxon>Eukaryota</taxon>
        <taxon>Fungi</taxon>
        <taxon>Dikarya</taxon>
        <taxon>Basidiomycota</taxon>
        <taxon>Agaricomycotina</taxon>
        <taxon>Agaricomycetes</taxon>
        <taxon>Agaricomycetidae</taxon>
        <taxon>Agaricales</taxon>
        <taxon>Marasmiineae</taxon>
        <taxon>Omphalotaceae</taxon>
        <taxon>Marasmiellus</taxon>
    </lineage>
</organism>
<reference evidence="2 3" key="1">
    <citation type="submission" date="2024-01" db="EMBL/GenBank/DDBJ databases">
        <title>A draft genome for the cacao thread blight pathogen Marasmiellus scandens.</title>
        <authorList>
            <person name="Baruah I.K."/>
            <person name="Leung J."/>
            <person name="Bukari Y."/>
            <person name="Amoako-Attah I."/>
            <person name="Meinhardt L.W."/>
            <person name="Bailey B.A."/>
            <person name="Cohen S.P."/>
        </authorList>
    </citation>
    <scope>NUCLEOTIDE SEQUENCE [LARGE SCALE GENOMIC DNA]</scope>
    <source>
        <strain evidence="2 3">GH-19</strain>
    </source>
</reference>
<evidence type="ECO:0000313" key="2">
    <source>
        <dbReference type="EMBL" id="KAK7438760.1"/>
    </source>
</evidence>